<evidence type="ECO:0000259" key="2">
    <source>
        <dbReference type="PROSITE" id="PS50041"/>
    </source>
</evidence>
<feature type="domain" description="SUEL-type lectin" evidence="3">
    <location>
        <begin position="1508"/>
        <end position="1604"/>
    </location>
</feature>
<proteinExistence type="predicted"/>
<feature type="domain" description="SUEL-type lectin" evidence="3">
    <location>
        <begin position="120"/>
        <end position="199"/>
    </location>
</feature>
<feature type="domain" description="SUEL-type lectin" evidence="3">
    <location>
        <begin position="743"/>
        <end position="839"/>
    </location>
</feature>
<feature type="domain" description="SUEL-type lectin" evidence="3">
    <location>
        <begin position="511"/>
        <end position="607"/>
    </location>
</feature>
<sequence>MLILATPPKPKPKPNVKTGVTCEHKVLKLACPAGRKIAVRRAVYGRGKGDMKCVSSKKSLSQVRKFCNGKRRCNVLAKNNVFGDPCPGIFKYLRVAYVCKKVLATPPKPKPKPNVKTGVTCEHKVLKLACPAGRKIAVRRAVYGRGKGDMKCVCFQKSLSQVRKFCNGKRRCNVLAKNNVFGDPCPGIFKYLRVAYVCKKVLATPPKPKPKPNVKTGVTCEHKVLKLACPAGRKIAVRRAVYGRGKGDMKVCPQKSLSKFQKRIAASVCASKKSLSQVRKFCNGKRRCNVLAKNNVFGDPCPGIFKYLRVAYVCKKDVKTGVTCEHKVLKLACPAGRKIAVRRAVYGRGKGDMKVCPQKSLSKFQKRIAASVCASKKSLSQVRKFCNGKRRCNVLAKNNVFGDPCPGIFKYLRVAYVCKKVLATPPKPKPKPNVKTGVTIAASVCASKKSLSQVRKFCNGKRRCNVLAKNNVFGDPCPGIFKYLRVAYVCKKVLATPPKPKPKPNVKTGVTCEHKVLKLACPAGRKIAVRRAVYGRGKGDMKVCPQKSLSKFQKRIAASVCASKKSLSQVRKFCNGKRRCNVLAKNNVFGDPCPGIFKYLRVAYVCKKVLATPPKPKPKPNVKTGVTCEHKVLKLACPAGRKIAVRRAVYGRGKGDMKVCPQKSLSKFQKRIATSVCASKKSLSQVRKFCNGKRRCNVLAKNNVFGDPCPGIFKYLRVAYVCKKVLATPPKPKPKPNVKTGVTCEHKVLKLACPAGRKIAVRRAVYGRGKGDMKVCPQKSLSKFQKRIAASVCASKKSLSQVRKFCNGKRRCNVLAKNNVFGDPCPGIFKYLRVAYVCKKVLATPPKPKPKPNVKTGVTCEHKVLKLACPAGRKIAVRRAVYGRGKGDMKKSLSQVRKFCNGKRRCNVLAKNNVFGDPCPGIFKYLRVAYVCKKVLATPPKPKPKPNVKTGVTCEHKVLKLACPAGRKIAVRRAVYGRGKGDMKVCPQKSLSKFQKRIAASVCASKKSLSQVRKFCNGKRRCNVLAKNNVFGDPCPGIFKYLRVAYVFLATPPKPKPKPNVKTGVTCEHKVLKLACPAGRKIAVRRAVYGRGKGDMKVCPQKSLSKFQKRIAASVCASKKSLSQVRKFCNGKRRCNVLAKNNVFGDPCPGIFKYLRVAYVCKKVLATPPKPKPKPNVKTGVTCEHKVLKLACPAGRKIAVRRAVYGRGKGDMKKSLSQVRKFCNGKRRCNVLAKNNVFGDPCPGIFKYLRVAYVCKKVLATPPKPKPKPNVKTGVTCEHKVLKLACPAGRKIAVRRAVYGRGKGDMKVCPQKSLSKFQKRIAASVCASKKSLSQVRKFCNGKRRCNVLAKNNVFGDPCPGIFKYLRVAYVCKKVLATPPKPKPKPNVKTGVTCEHKVLKLACPAGRKIAVRRAVYGRGKGDMKVCPQKSLSKFQKRIAASVCASKKSLSQVRKFCNGKRRCNVLAKNNVFGDPCPGIFKYLRVAYVCKKVLATPPKPKPKPNVKTGVTCEHKVLKLACPAGRKIAVRRAVYGRGKGDMKVCPQKSLSKFQKRIAASVCASKKSLSQVRKFCNGKRRCNVLAKNNVFGDPCPGIFKYLRVVYFCRKVTKAKTTVKPTSKPVTDGTDATLLATEAPKSTEVFIEPPKPTNEPIVIPTEEPGLTKGSTEGIEPTESDTESPEITESPTEVFEPTEASTEESEATEGSTAVPEPTEAPSELPTEGPEPTELPSTETPTIETVPPTNDGSSDYEKKKTCEHKTLDILCPSGLVIDVKSALYGRSQGDMSSCKKKSLTGYRQTIMNNNCASENSNAIVKRQCNGKSSCSVLAKNSVFGDPCPGIFKYLEVEYKCKPQRPCKKGQFKFGSKCIEVVQNPQFPSEALKYCEERGGQMVSIRNMRKNSAIAKKMLKKSVANGFIGLSDSLEEGKFVWSDGRELKRNSFKFFQNKTGNTIDKDCVYMDSETGRWHHVSCELALPFICEFQIEKSKTFSSRSDTFTLFYTLLASLNWVLDCANSWCHVRAMSFSIPVM</sequence>
<feature type="domain" description="SUEL-type lectin" evidence="3">
    <location>
        <begin position="1276"/>
        <end position="1372"/>
    </location>
</feature>
<feature type="domain" description="SUEL-type lectin" evidence="3">
    <location>
        <begin position="1182"/>
        <end position="1256"/>
    </location>
</feature>
<dbReference type="InterPro" id="IPR001304">
    <property type="entry name" value="C-type_lectin-like"/>
</dbReference>
<dbReference type="InterPro" id="IPR043159">
    <property type="entry name" value="Lectin_gal-bd_sf"/>
</dbReference>
<organism evidence="4 5">
    <name type="scientific">Dimorphilus gyrociliatus</name>
    <dbReference type="NCBI Taxonomy" id="2664684"/>
    <lineage>
        <taxon>Eukaryota</taxon>
        <taxon>Metazoa</taxon>
        <taxon>Spiralia</taxon>
        <taxon>Lophotrochozoa</taxon>
        <taxon>Annelida</taxon>
        <taxon>Polychaeta</taxon>
        <taxon>Polychaeta incertae sedis</taxon>
        <taxon>Dinophilidae</taxon>
        <taxon>Dimorphilus</taxon>
    </lineage>
</organism>
<feature type="region of interest" description="Disordered" evidence="1">
    <location>
        <begin position="1640"/>
        <end position="1749"/>
    </location>
</feature>
<dbReference type="PROSITE" id="PS50228">
    <property type="entry name" value="SUEL_LECTIN"/>
    <property type="match status" value="16"/>
</dbReference>
<dbReference type="Gene3D" id="3.10.100.10">
    <property type="entry name" value="Mannose-Binding Protein A, subunit A"/>
    <property type="match status" value="1"/>
</dbReference>
<name>A0A7I8VUM9_9ANNE</name>
<evidence type="ECO:0000313" key="4">
    <source>
        <dbReference type="EMBL" id="CAD5120030.1"/>
    </source>
</evidence>
<dbReference type="CDD" id="cd22827">
    <property type="entry name" value="Gal_Rha_Lectin_SUL-I-like"/>
    <property type="match status" value="13"/>
</dbReference>
<feature type="domain" description="SUEL-type lectin" evidence="3">
    <location>
        <begin position="953"/>
        <end position="1049"/>
    </location>
</feature>
<comment type="caution">
    <text evidence="4">The sequence shown here is derived from an EMBL/GenBank/DDBJ whole genome shotgun (WGS) entry which is preliminary data.</text>
</comment>
<feature type="domain" description="C-type lectin" evidence="2">
    <location>
        <begin position="1861"/>
        <end position="1978"/>
    </location>
</feature>
<dbReference type="PROSITE" id="PS50041">
    <property type="entry name" value="C_TYPE_LECTIN_2"/>
    <property type="match status" value="1"/>
</dbReference>
<feature type="domain" description="SUEL-type lectin" evidence="3">
    <location>
        <begin position="21"/>
        <end position="100"/>
    </location>
</feature>
<feature type="domain" description="SUEL-type lectin" evidence="3">
    <location>
        <begin position="1753"/>
        <end position="1849"/>
    </location>
</feature>
<feature type="domain" description="SUEL-type lectin" evidence="3">
    <location>
        <begin position="219"/>
        <end position="315"/>
    </location>
</feature>
<dbReference type="InterPro" id="IPR016186">
    <property type="entry name" value="C-type_lectin-like/link_sf"/>
</dbReference>
<evidence type="ECO:0000313" key="5">
    <source>
        <dbReference type="Proteomes" id="UP000549394"/>
    </source>
</evidence>
<gene>
    <name evidence="4" type="ORF">DGYR_LOCUS8190</name>
</gene>
<feature type="compositionally biased region" description="Low complexity" evidence="1">
    <location>
        <begin position="1714"/>
        <end position="1741"/>
    </location>
</feature>
<dbReference type="Pfam" id="PF02140">
    <property type="entry name" value="SUEL_Lectin"/>
    <property type="match status" value="16"/>
</dbReference>
<evidence type="ECO:0000259" key="3">
    <source>
        <dbReference type="PROSITE" id="PS50228"/>
    </source>
</evidence>
<feature type="domain" description="SUEL-type lectin" evidence="3">
    <location>
        <begin position="1392"/>
        <end position="1488"/>
    </location>
</feature>
<dbReference type="SUPFAM" id="SSF56436">
    <property type="entry name" value="C-type lectin-like"/>
    <property type="match status" value="1"/>
</dbReference>
<dbReference type="PANTHER" id="PTHR46780">
    <property type="entry name" value="PROTEIN EVA-1"/>
    <property type="match status" value="1"/>
</dbReference>
<feature type="domain" description="SUEL-type lectin" evidence="3">
    <location>
        <begin position="1066"/>
        <end position="1162"/>
    </location>
</feature>
<dbReference type="GO" id="GO:0030246">
    <property type="term" value="F:carbohydrate binding"/>
    <property type="evidence" value="ECO:0007669"/>
    <property type="project" value="InterPro"/>
</dbReference>
<evidence type="ECO:0000256" key="1">
    <source>
        <dbReference type="SAM" id="MobiDB-lite"/>
    </source>
</evidence>
<feature type="compositionally biased region" description="Acidic residues" evidence="1">
    <location>
        <begin position="1669"/>
        <end position="1679"/>
    </location>
</feature>
<dbReference type="OrthoDB" id="6120134at2759"/>
<dbReference type="FunFam" id="2.60.120.740:FF:000001">
    <property type="entry name" value="Adhesion G protein-coupled receptor L2"/>
    <property type="match status" value="1"/>
</dbReference>
<protein>
    <submittedName>
        <fullName evidence="4">DgyrCDS8611</fullName>
    </submittedName>
</protein>
<dbReference type="Proteomes" id="UP000549394">
    <property type="component" value="Unassembled WGS sequence"/>
</dbReference>
<dbReference type="InterPro" id="IPR000922">
    <property type="entry name" value="Lectin_gal-bd_dom"/>
</dbReference>
<dbReference type="InterPro" id="IPR016187">
    <property type="entry name" value="CTDL_fold"/>
</dbReference>
<feature type="domain" description="SUEL-type lectin" evidence="3">
    <location>
        <begin position="445"/>
        <end position="491"/>
    </location>
</feature>
<feature type="domain" description="SUEL-type lectin" evidence="3">
    <location>
        <begin position="859"/>
        <end position="933"/>
    </location>
</feature>
<reference evidence="4 5" key="1">
    <citation type="submission" date="2020-08" db="EMBL/GenBank/DDBJ databases">
        <authorList>
            <person name="Hejnol A."/>
        </authorList>
    </citation>
    <scope>NUCLEOTIDE SEQUENCE [LARGE SCALE GENOMIC DNA]</scope>
</reference>
<dbReference type="Gene3D" id="2.60.120.740">
    <property type="match status" value="16"/>
</dbReference>
<feature type="compositionally biased region" description="Low complexity" evidence="1">
    <location>
        <begin position="1680"/>
        <end position="1693"/>
    </location>
</feature>
<feature type="domain" description="SUEL-type lectin" evidence="3">
    <location>
        <begin position="627"/>
        <end position="723"/>
    </location>
</feature>
<dbReference type="Pfam" id="PF00059">
    <property type="entry name" value="Lectin_C"/>
    <property type="match status" value="1"/>
</dbReference>
<keyword evidence="5" id="KW-1185">Reference proteome</keyword>
<feature type="domain" description="SUEL-type lectin" evidence="3">
    <location>
        <begin position="323"/>
        <end position="419"/>
    </location>
</feature>
<accession>A0A7I8VUM9</accession>
<dbReference type="EMBL" id="CAJFCJ010000012">
    <property type="protein sequence ID" value="CAD5120030.1"/>
    <property type="molecule type" value="Genomic_DNA"/>
</dbReference>
<dbReference type="CDD" id="cd00037">
    <property type="entry name" value="CLECT"/>
    <property type="match status" value="1"/>
</dbReference>
<dbReference type="SMART" id="SM00034">
    <property type="entry name" value="CLECT"/>
    <property type="match status" value="1"/>
</dbReference>